<dbReference type="InterPro" id="IPR024567">
    <property type="entry name" value="RNase_HII/HIII_dom"/>
</dbReference>
<evidence type="ECO:0000256" key="6">
    <source>
        <dbReference type="ARBA" id="ARBA00022759"/>
    </source>
</evidence>
<accession>A0AA39YET8</accession>
<comment type="cofactor">
    <cofactor evidence="8">
        <name>Mn(2+)</name>
        <dbReference type="ChEBI" id="CHEBI:29035"/>
    </cofactor>
    <cofactor evidence="8">
        <name>Mg(2+)</name>
        <dbReference type="ChEBI" id="CHEBI:18420"/>
    </cofactor>
    <text evidence="8">Manganese or magnesium. Binds 1 divalent metal ion per monomer in the absence of substrate. May bind a second metal ion after substrate binding.</text>
</comment>
<comment type="function">
    <text evidence="9">Endonuclease that specifically degrades the RNA of RNA-DNA hybrids.</text>
</comment>
<protein>
    <recommendedName>
        <fullName evidence="9">Ribonuclease</fullName>
        <ecNumber evidence="9">3.1.26.4</ecNumber>
    </recommendedName>
</protein>
<dbReference type="GO" id="GO:0043137">
    <property type="term" value="P:DNA replication, removal of RNA primer"/>
    <property type="evidence" value="ECO:0007669"/>
    <property type="project" value="TreeGrafter"/>
</dbReference>
<keyword evidence="6 8" id="KW-0255">Endonuclease</keyword>
<name>A0AA39YET8_9PEZI</name>
<dbReference type="Gene3D" id="3.30.420.10">
    <property type="entry name" value="Ribonuclease H-like superfamily/Ribonuclease H"/>
    <property type="match status" value="1"/>
</dbReference>
<reference evidence="11" key="1">
    <citation type="submission" date="2023-06" db="EMBL/GenBank/DDBJ databases">
        <title>Multi-omics analyses reveal the molecular pathogenesis toolkit of Lasiodiplodia hormozganensis, a cross-kingdom pathogen.</title>
        <authorList>
            <person name="Felix C."/>
            <person name="Meneses R."/>
            <person name="Goncalves M.F.M."/>
            <person name="Tilleman L."/>
            <person name="Duarte A.S."/>
            <person name="Jorrin-Novo J.V."/>
            <person name="Van De Peer Y."/>
            <person name="Deforce D."/>
            <person name="Van Nieuwerburgh F."/>
            <person name="Esteves A.C."/>
            <person name="Alves A."/>
        </authorList>
    </citation>
    <scope>NUCLEOTIDE SEQUENCE</scope>
    <source>
        <strain evidence="11">CBS 339.90</strain>
    </source>
</reference>
<comment type="similarity">
    <text evidence="3">Belongs to the RNase HII family. Eukaryotic subfamily.</text>
</comment>
<evidence type="ECO:0000256" key="4">
    <source>
        <dbReference type="ARBA" id="ARBA00022722"/>
    </source>
</evidence>
<dbReference type="AlphaFoldDB" id="A0AA39YET8"/>
<gene>
    <name evidence="11" type="primary">rnh-201</name>
    <name evidence="11" type="ORF">DIS24_g7025</name>
</gene>
<feature type="binding site" evidence="8">
    <location>
        <position position="60"/>
    </location>
    <ligand>
        <name>a divalent metal cation</name>
        <dbReference type="ChEBI" id="CHEBI:60240"/>
    </ligand>
</feature>
<dbReference type="InterPro" id="IPR023160">
    <property type="entry name" value="RNase_HII_hlx-loop-hlx_cap_dom"/>
</dbReference>
<feature type="binding site" evidence="8">
    <location>
        <position position="175"/>
    </location>
    <ligand>
        <name>a divalent metal cation</name>
        <dbReference type="ChEBI" id="CHEBI:60240"/>
    </ligand>
</feature>
<keyword evidence="12" id="KW-1185">Reference proteome</keyword>
<dbReference type="GO" id="GO:0032299">
    <property type="term" value="C:ribonuclease H2 complex"/>
    <property type="evidence" value="ECO:0007669"/>
    <property type="project" value="TreeGrafter"/>
</dbReference>
<comment type="cofactor">
    <cofactor evidence="2">
        <name>Mg(2+)</name>
        <dbReference type="ChEBI" id="CHEBI:18420"/>
    </cofactor>
</comment>
<dbReference type="GO" id="GO:0046872">
    <property type="term" value="F:metal ion binding"/>
    <property type="evidence" value="ECO:0007669"/>
    <property type="project" value="UniProtKB-KW"/>
</dbReference>
<evidence type="ECO:0000313" key="12">
    <source>
        <dbReference type="Proteomes" id="UP001175001"/>
    </source>
</evidence>
<organism evidence="11 12">
    <name type="scientific">Lasiodiplodia hormozganensis</name>
    <dbReference type="NCBI Taxonomy" id="869390"/>
    <lineage>
        <taxon>Eukaryota</taxon>
        <taxon>Fungi</taxon>
        <taxon>Dikarya</taxon>
        <taxon>Ascomycota</taxon>
        <taxon>Pezizomycotina</taxon>
        <taxon>Dothideomycetes</taxon>
        <taxon>Dothideomycetes incertae sedis</taxon>
        <taxon>Botryosphaeriales</taxon>
        <taxon>Botryosphaeriaceae</taxon>
        <taxon>Lasiodiplodia</taxon>
    </lineage>
</organism>
<dbReference type="InterPro" id="IPR012337">
    <property type="entry name" value="RNaseH-like_sf"/>
</dbReference>
<feature type="domain" description="RNase H type-2" evidence="10">
    <location>
        <begin position="54"/>
        <end position="297"/>
    </location>
</feature>
<evidence type="ECO:0000256" key="8">
    <source>
        <dbReference type="PROSITE-ProRule" id="PRU01319"/>
    </source>
</evidence>
<dbReference type="CDD" id="cd07181">
    <property type="entry name" value="RNase_HII_eukaryota_like"/>
    <property type="match status" value="1"/>
</dbReference>
<dbReference type="PANTHER" id="PTHR10954">
    <property type="entry name" value="RIBONUCLEASE H2 SUBUNIT A"/>
    <property type="match status" value="1"/>
</dbReference>
<comment type="caution">
    <text evidence="11">The sequence shown here is derived from an EMBL/GenBank/DDBJ whole genome shotgun (WGS) entry which is preliminary data.</text>
</comment>
<evidence type="ECO:0000256" key="9">
    <source>
        <dbReference type="RuleBase" id="RU003515"/>
    </source>
</evidence>
<dbReference type="GO" id="GO:0006298">
    <property type="term" value="P:mismatch repair"/>
    <property type="evidence" value="ECO:0007669"/>
    <property type="project" value="TreeGrafter"/>
</dbReference>
<comment type="catalytic activity">
    <reaction evidence="1 8 9">
        <text>Endonucleolytic cleavage to 5'-phosphomonoester.</text>
        <dbReference type="EC" id="3.1.26.4"/>
    </reaction>
</comment>
<feature type="binding site" evidence="8">
    <location>
        <position position="61"/>
    </location>
    <ligand>
        <name>a divalent metal cation</name>
        <dbReference type="ChEBI" id="CHEBI:60240"/>
    </ligand>
</feature>
<dbReference type="GO" id="GO:0003723">
    <property type="term" value="F:RNA binding"/>
    <property type="evidence" value="ECO:0007669"/>
    <property type="project" value="UniProtKB-UniRule"/>
</dbReference>
<dbReference type="SUPFAM" id="SSF53098">
    <property type="entry name" value="Ribonuclease H-like"/>
    <property type="match status" value="1"/>
</dbReference>
<keyword evidence="5 8" id="KW-0479">Metal-binding</keyword>
<proteinExistence type="inferred from homology"/>
<evidence type="ECO:0000259" key="10">
    <source>
        <dbReference type="PROSITE" id="PS51975"/>
    </source>
</evidence>
<dbReference type="PROSITE" id="PS51975">
    <property type="entry name" value="RNASE_H_2"/>
    <property type="match status" value="1"/>
</dbReference>
<sequence>MDEPMVDVQDVAQETPADDVFRAPSINTEQILKGASYAHYSPIPEVIANDMTTECVLGVDEAGRGPVLGPMVYALLYLPLSEHRSLLAETHHFDDSKVLQPAVRSSLMETLCTADTDLYQRCGWATKVMSARDISAGMLKAGGTYNLNAQAMDATVELIKRVFAMGVNVKEIYIDTIGQPAAYQKKLERIFPTVHITVAKKADSLYPCVSAASVCAKVTRDAALDVCYETYASSAGETYASSAGETPASAGGWGSGYPSDARCSTWLKRNMDPVFGWGAECRFSWGTAKDMLEDKKSNGVKVDWPVEDDDEGANISSYFSGLQDDQGGDELSNWFGRRVTEEVF</sequence>
<dbReference type="InterPro" id="IPR036397">
    <property type="entry name" value="RNaseH_sf"/>
</dbReference>
<dbReference type="PANTHER" id="PTHR10954:SF7">
    <property type="entry name" value="RIBONUCLEASE H2 SUBUNIT A"/>
    <property type="match status" value="1"/>
</dbReference>
<dbReference type="EMBL" id="JAUJDW010000038">
    <property type="protein sequence ID" value="KAK0650202.1"/>
    <property type="molecule type" value="Genomic_DNA"/>
</dbReference>
<keyword evidence="7 8" id="KW-0378">Hydrolase</keyword>
<dbReference type="Pfam" id="PF01351">
    <property type="entry name" value="RNase_HII"/>
    <property type="match status" value="1"/>
</dbReference>
<evidence type="ECO:0000256" key="3">
    <source>
        <dbReference type="ARBA" id="ARBA00007058"/>
    </source>
</evidence>
<evidence type="ECO:0000256" key="2">
    <source>
        <dbReference type="ARBA" id="ARBA00001946"/>
    </source>
</evidence>
<dbReference type="EC" id="3.1.26.4" evidence="9"/>
<evidence type="ECO:0000313" key="11">
    <source>
        <dbReference type="EMBL" id="KAK0650202.1"/>
    </source>
</evidence>
<keyword evidence="4 8" id="KW-0540">Nuclease</keyword>
<dbReference type="FunFam" id="3.30.420.10:FF:000016">
    <property type="entry name" value="Ribonuclease"/>
    <property type="match status" value="1"/>
</dbReference>
<dbReference type="Proteomes" id="UP001175001">
    <property type="component" value="Unassembled WGS sequence"/>
</dbReference>
<dbReference type="GO" id="GO:0004523">
    <property type="term" value="F:RNA-DNA hybrid ribonuclease activity"/>
    <property type="evidence" value="ECO:0007669"/>
    <property type="project" value="UniProtKB-UniRule"/>
</dbReference>
<evidence type="ECO:0000256" key="5">
    <source>
        <dbReference type="ARBA" id="ARBA00022723"/>
    </source>
</evidence>
<dbReference type="Gene3D" id="1.10.10.460">
    <property type="entry name" value="Ribonuclease hii. Domain 2"/>
    <property type="match status" value="1"/>
</dbReference>
<evidence type="ECO:0000256" key="1">
    <source>
        <dbReference type="ARBA" id="ARBA00000077"/>
    </source>
</evidence>
<evidence type="ECO:0000256" key="7">
    <source>
        <dbReference type="ARBA" id="ARBA00022801"/>
    </source>
</evidence>
<dbReference type="InterPro" id="IPR001352">
    <property type="entry name" value="RNase_HII/HIII"/>
</dbReference>
<dbReference type="FunFam" id="1.10.10.460:FF:000001">
    <property type="entry name" value="Ribonuclease"/>
    <property type="match status" value="1"/>
</dbReference>